<keyword evidence="1" id="KW-0812">Transmembrane</keyword>
<sequence length="135" mass="14728">MADTAKYTPINGGKTLLTDLKTHVSFLKTKRTVTCAYGFMFVSFLSLSWLLVLPPTLLLHGSDIFSLSSSSSTSGTYSDKFKILLTPDPKTPLLSHPIWISWVLVNETLKNGSQDKVEVLKALEATVNVTAVAPI</sequence>
<comment type="caution">
    <text evidence="2">The sequence shown here is derived from an EMBL/GenBank/DDBJ whole genome shotgun (WGS) entry which is preliminary data.</text>
</comment>
<keyword evidence="1" id="KW-0472">Membrane</keyword>
<reference evidence="2 3" key="1">
    <citation type="journal article" date="2021" name="BMC Genomics">
        <title>Datura genome reveals duplications of psychoactive alkaloid biosynthetic genes and high mutation rate following tissue culture.</title>
        <authorList>
            <person name="Rajewski A."/>
            <person name="Carter-House D."/>
            <person name="Stajich J."/>
            <person name="Litt A."/>
        </authorList>
    </citation>
    <scope>NUCLEOTIDE SEQUENCE [LARGE SCALE GENOMIC DNA]</scope>
    <source>
        <strain evidence="2">AR-01</strain>
    </source>
</reference>
<protein>
    <submittedName>
        <fullName evidence="2">Uncharacterized protein</fullName>
    </submittedName>
</protein>
<dbReference type="Proteomes" id="UP000823775">
    <property type="component" value="Unassembled WGS sequence"/>
</dbReference>
<gene>
    <name evidence="2" type="ORF">HAX54_031932</name>
</gene>
<evidence type="ECO:0000256" key="1">
    <source>
        <dbReference type="SAM" id="Phobius"/>
    </source>
</evidence>
<evidence type="ECO:0000313" key="3">
    <source>
        <dbReference type="Proteomes" id="UP000823775"/>
    </source>
</evidence>
<keyword evidence="3" id="KW-1185">Reference proteome</keyword>
<dbReference type="EMBL" id="JACEIK010000405">
    <property type="protein sequence ID" value="MCD7456494.1"/>
    <property type="molecule type" value="Genomic_DNA"/>
</dbReference>
<evidence type="ECO:0000313" key="2">
    <source>
        <dbReference type="EMBL" id="MCD7456494.1"/>
    </source>
</evidence>
<organism evidence="2 3">
    <name type="scientific">Datura stramonium</name>
    <name type="common">Jimsonweed</name>
    <name type="synonym">Common thornapple</name>
    <dbReference type="NCBI Taxonomy" id="4076"/>
    <lineage>
        <taxon>Eukaryota</taxon>
        <taxon>Viridiplantae</taxon>
        <taxon>Streptophyta</taxon>
        <taxon>Embryophyta</taxon>
        <taxon>Tracheophyta</taxon>
        <taxon>Spermatophyta</taxon>
        <taxon>Magnoliopsida</taxon>
        <taxon>eudicotyledons</taxon>
        <taxon>Gunneridae</taxon>
        <taxon>Pentapetalae</taxon>
        <taxon>asterids</taxon>
        <taxon>lamiids</taxon>
        <taxon>Solanales</taxon>
        <taxon>Solanaceae</taxon>
        <taxon>Solanoideae</taxon>
        <taxon>Datureae</taxon>
        <taxon>Datura</taxon>
    </lineage>
</organism>
<proteinExistence type="predicted"/>
<accession>A0ABS8SC92</accession>
<keyword evidence="1" id="KW-1133">Transmembrane helix</keyword>
<feature type="transmembrane region" description="Helical" evidence="1">
    <location>
        <begin position="36"/>
        <end position="59"/>
    </location>
</feature>
<name>A0ABS8SC92_DATST</name>